<dbReference type="Proteomes" id="UP000002595">
    <property type="component" value="Chromosome"/>
</dbReference>
<evidence type="ECO:0000256" key="4">
    <source>
        <dbReference type="ARBA" id="ARBA00012748"/>
    </source>
</evidence>
<reference evidence="13" key="1">
    <citation type="submission" date="2006-12" db="EMBL/GenBank/DDBJ databases">
        <title>Complete sequence of Pyrobaculum islandicum DSM 4184.</title>
        <authorList>
            <person name="Copeland A."/>
            <person name="Lucas S."/>
            <person name="Lapidus A."/>
            <person name="Barry K."/>
            <person name="Detter J.C."/>
            <person name="Glavina del Rio T."/>
            <person name="Dalin E."/>
            <person name="Tice H."/>
            <person name="Pitluck S."/>
            <person name="Meincke L."/>
            <person name="Brettin T."/>
            <person name="Bruce D."/>
            <person name="Han C."/>
            <person name="Tapia R."/>
            <person name="Gilna P."/>
            <person name="Schmutz J."/>
            <person name="Larimer F."/>
            <person name="Land M."/>
            <person name="Hauser L."/>
            <person name="Kyrpides N."/>
            <person name="Mikhailova N."/>
            <person name="Cozen A.E."/>
            <person name="Fitz-Gibbon S.T."/>
            <person name="House C.H."/>
            <person name="Saltikov C."/>
            <person name="Lowe T."/>
            <person name="Richardson P."/>
        </authorList>
    </citation>
    <scope>NUCLEOTIDE SEQUENCE [LARGE SCALE GENOMIC DNA]</scope>
    <source>
        <strain evidence="13">DSM 4184</strain>
    </source>
</reference>
<dbReference type="InterPro" id="IPR004839">
    <property type="entry name" value="Aminotransferase_I/II_large"/>
</dbReference>
<name>A1RTU7_PYRIL</name>
<dbReference type="EMBL" id="CP000504">
    <property type="protein sequence ID" value="ABL88379.1"/>
    <property type="molecule type" value="Genomic_DNA"/>
</dbReference>
<evidence type="ECO:0000313" key="13">
    <source>
        <dbReference type="EMBL" id="ABL88379.1"/>
    </source>
</evidence>
<keyword evidence="5 13" id="KW-0032">Aminotransferase</keyword>
<accession>A1RTU7</accession>
<feature type="domain" description="Aminotransferase class I/classII large" evidence="12">
    <location>
        <begin position="17"/>
        <end position="319"/>
    </location>
</feature>
<dbReference type="GO" id="GO:0004400">
    <property type="term" value="F:histidinol-phosphate transaminase activity"/>
    <property type="evidence" value="ECO:0007669"/>
    <property type="project" value="UniProtKB-EC"/>
</dbReference>
<keyword evidence="14" id="KW-1185">Reference proteome</keyword>
<dbReference type="GeneID" id="4617021"/>
<evidence type="ECO:0000256" key="5">
    <source>
        <dbReference type="ARBA" id="ARBA00022576"/>
    </source>
</evidence>
<dbReference type="Pfam" id="PF00155">
    <property type="entry name" value="Aminotran_1_2"/>
    <property type="match status" value="1"/>
</dbReference>
<evidence type="ECO:0000256" key="7">
    <source>
        <dbReference type="ARBA" id="ARBA00022679"/>
    </source>
</evidence>
<keyword evidence="9" id="KW-0368">Histidine biosynthesis</keyword>
<evidence type="ECO:0000256" key="3">
    <source>
        <dbReference type="ARBA" id="ARBA00007970"/>
    </source>
</evidence>
<evidence type="ECO:0000256" key="10">
    <source>
        <dbReference type="ARBA" id="ARBA00047481"/>
    </source>
</evidence>
<dbReference type="HOGENOM" id="CLU_017584_3_1_2"/>
<dbReference type="AlphaFoldDB" id="A1RTU7"/>
<dbReference type="GO" id="GO:0000105">
    <property type="term" value="P:L-histidine biosynthetic process"/>
    <property type="evidence" value="ECO:0007669"/>
    <property type="project" value="UniProtKB-KW"/>
</dbReference>
<dbReference type="eggNOG" id="arCOG04273">
    <property type="taxonomic scope" value="Archaea"/>
</dbReference>
<dbReference type="OrthoDB" id="9929at2157"/>
<evidence type="ECO:0000256" key="6">
    <source>
        <dbReference type="ARBA" id="ARBA00022605"/>
    </source>
</evidence>
<comment type="catalytic activity">
    <reaction evidence="10">
        <text>L-histidinol phosphate + 2-oxoglutarate = 3-(imidazol-4-yl)-2-oxopropyl phosphate + L-glutamate</text>
        <dbReference type="Rhea" id="RHEA:23744"/>
        <dbReference type="ChEBI" id="CHEBI:16810"/>
        <dbReference type="ChEBI" id="CHEBI:29985"/>
        <dbReference type="ChEBI" id="CHEBI:57766"/>
        <dbReference type="ChEBI" id="CHEBI:57980"/>
        <dbReference type="EC" id="2.6.1.9"/>
    </reaction>
</comment>
<dbReference type="PANTHER" id="PTHR43643">
    <property type="entry name" value="HISTIDINOL-PHOSPHATE AMINOTRANSFERASE 2"/>
    <property type="match status" value="1"/>
</dbReference>
<dbReference type="GO" id="GO:0030170">
    <property type="term" value="F:pyridoxal phosphate binding"/>
    <property type="evidence" value="ECO:0007669"/>
    <property type="project" value="InterPro"/>
</dbReference>
<dbReference type="Gene3D" id="3.40.640.10">
    <property type="entry name" value="Type I PLP-dependent aspartate aminotransferase-like (Major domain)"/>
    <property type="match status" value="1"/>
</dbReference>
<evidence type="ECO:0000256" key="8">
    <source>
        <dbReference type="ARBA" id="ARBA00022898"/>
    </source>
</evidence>
<comment type="similarity">
    <text evidence="3">Belongs to the class-II pyridoxal-phosphate-dependent aminotransferase family. Histidinol-phosphate aminotransferase subfamily.</text>
</comment>
<dbReference type="InterPro" id="IPR015422">
    <property type="entry name" value="PyrdxlP-dep_Trfase_small"/>
</dbReference>
<dbReference type="PROSITE" id="PS00599">
    <property type="entry name" value="AA_TRANSFER_CLASS_2"/>
    <property type="match status" value="1"/>
</dbReference>
<proteinExistence type="inferred from homology"/>
<dbReference type="InterPro" id="IPR001917">
    <property type="entry name" value="Aminotrans_II_pyridoxalP_BS"/>
</dbReference>
<keyword evidence="7 13" id="KW-0808">Transferase</keyword>
<dbReference type="CDD" id="cd00609">
    <property type="entry name" value="AAT_like"/>
    <property type="match status" value="1"/>
</dbReference>
<gene>
    <name evidence="13" type="ordered locus">Pisl_1212</name>
</gene>
<evidence type="ECO:0000256" key="11">
    <source>
        <dbReference type="RuleBase" id="RU003693"/>
    </source>
</evidence>
<comment type="pathway">
    <text evidence="2">Amino-acid biosynthesis; L-histidine biosynthesis; L-histidine from 5-phospho-alpha-D-ribose 1-diphosphate: step 7/9.</text>
</comment>
<dbReference type="STRING" id="384616.Pisl_1212"/>
<dbReference type="SUPFAM" id="SSF53383">
    <property type="entry name" value="PLP-dependent transferases"/>
    <property type="match status" value="1"/>
</dbReference>
<dbReference type="InterPro" id="IPR015424">
    <property type="entry name" value="PyrdxlP-dep_Trfase"/>
</dbReference>
<dbReference type="Gene3D" id="3.90.1150.10">
    <property type="entry name" value="Aspartate Aminotransferase, domain 1"/>
    <property type="match status" value="1"/>
</dbReference>
<dbReference type="PANTHER" id="PTHR43643:SF6">
    <property type="entry name" value="HISTIDINOL-PHOSPHATE AMINOTRANSFERASE"/>
    <property type="match status" value="1"/>
</dbReference>
<evidence type="ECO:0000256" key="1">
    <source>
        <dbReference type="ARBA" id="ARBA00001933"/>
    </source>
</evidence>
<comment type="cofactor">
    <cofactor evidence="1 11">
        <name>pyridoxal 5'-phosphate</name>
        <dbReference type="ChEBI" id="CHEBI:597326"/>
    </cofactor>
</comment>
<dbReference type="EC" id="2.6.1.9" evidence="4"/>
<keyword evidence="8 11" id="KW-0663">Pyridoxal phosphate</keyword>
<dbReference type="KEGG" id="pis:Pisl_1212"/>
<dbReference type="RefSeq" id="WP_011762954.1">
    <property type="nucleotide sequence ID" value="NC_008701.1"/>
</dbReference>
<protein>
    <recommendedName>
        <fullName evidence="4">histidinol-phosphate transaminase</fullName>
        <ecNumber evidence="4">2.6.1.9</ecNumber>
    </recommendedName>
</protein>
<evidence type="ECO:0000256" key="9">
    <source>
        <dbReference type="ARBA" id="ARBA00023102"/>
    </source>
</evidence>
<dbReference type="InterPro" id="IPR050106">
    <property type="entry name" value="HistidinolP_aminotransfase"/>
</dbReference>
<sequence>MPIFDFAYEEPDVGYSKIRLHFNENLFLPEEYYREIMPSVEPQELRYYTDPNNKRLAEKIEIFHGLPQGSVVVTAGADEGLRLAMQLSVHIDGGLAIVEPTYGMAHVIARQVGLKPTVITYNSDLSLDIDRVIKSGVSSVYICSPNNPTAHLVKEVEELVARFSGLVILDSAYAEFAGLWTPKLYEYGNVIEIRTFSKAWGLAGARVGYIVAERKLAQSLRVLSPPHPISSFSAKVIENALEKGRPYVERSIQALSVVREWVLSKIKLEKYYGPVNFVTVRVTKAESIASRLESEGFVVRVLGGKPLCSSCIRFTLAPMAIMEKFILAFDKALKS</sequence>
<dbReference type="InterPro" id="IPR015421">
    <property type="entry name" value="PyrdxlP-dep_Trfase_major"/>
</dbReference>
<keyword evidence="6" id="KW-0028">Amino-acid biosynthesis</keyword>
<evidence type="ECO:0000256" key="2">
    <source>
        <dbReference type="ARBA" id="ARBA00005011"/>
    </source>
</evidence>
<evidence type="ECO:0000259" key="12">
    <source>
        <dbReference type="Pfam" id="PF00155"/>
    </source>
</evidence>
<evidence type="ECO:0000313" key="14">
    <source>
        <dbReference type="Proteomes" id="UP000002595"/>
    </source>
</evidence>
<organism evidence="13 14">
    <name type="scientific">Pyrobaculum islandicum (strain DSM 4184 / JCM 9189 / GEO3)</name>
    <dbReference type="NCBI Taxonomy" id="384616"/>
    <lineage>
        <taxon>Archaea</taxon>
        <taxon>Thermoproteota</taxon>
        <taxon>Thermoprotei</taxon>
        <taxon>Thermoproteales</taxon>
        <taxon>Thermoproteaceae</taxon>
        <taxon>Pyrobaculum</taxon>
    </lineage>
</organism>